<dbReference type="EMBL" id="QGMF01000274">
    <property type="protein sequence ID" value="TVY17250.1"/>
    <property type="molecule type" value="Genomic_DNA"/>
</dbReference>
<dbReference type="PANTHER" id="PTHR23502:SF74">
    <property type="entry name" value="MAJOR FACILITATOR SUPERFAMILY (MFS) PROFILE DOMAIN-CONTAINING PROTEIN"/>
    <property type="match status" value="1"/>
</dbReference>
<feature type="transmembrane region" description="Helical" evidence="7">
    <location>
        <begin position="382"/>
        <end position="403"/>
    </location>
</feature>
<feature type="transmembrane region" description="Helical" evidence="7">
    <location>
        <begin position="179"/>
        <end position="198"/>
    </location>
</feature>
<evidence type="ECO:0000256" key="3">
    <source>
        <dbReference type="ARBA" id="ARBA00022692"/>
    </source>
</evidence>
<comment type="similarity">
    <text evidence="2">Belongs to the major facilitator superfamily.</text>
</comment>
<feature type="transmembrane region" description="Helical" evidence="7">
    <location>
        <begin position="517"/>
        <end position="538"/>
    </location>
</feature>
<keyword evidence="3 7" id="KW-0812">Transmembrane</keyword>
<feature type="transmembrane region" description="Helical" evidence="7">
    <location>
        <begin position="204"/>
        <end position="226"/>
    </location>
</feature>
<dbReference type="Proteomes" id="UP000469559">
    <property type="component" value="Unassembled WGS sequence"/>
</dbReference>
<feature type="region of interest" description="Disordered" evidence="6">
    <location>
        <begin position="1"/>
        <end position="22"/>
    </location>
</feature>
<dbReference type="GO" id="GO:0005886">
    <property type="term" value="C:plasma membrane"/>
    <property type="evidence" value="ECO:0007669"/>
    <property type="project" value="TreeGrafter"/>
</dbReference>
<feature type="transmembrane region" description="Helical" evidence="7">
    <location>
        <begin position="338"/>
        <end position="362"/>
    </location>
</feature>
<evidence type="ECO:0000313" key="9">
    <source>
        <dbReference type="EMBL" id="TVY17250.1"/>
    </source>
</evidence>
<dbReference type="OrthoDB" id="5141738at2759"/>
<organism evidence="9 10">
    <name type="scientific">Lachnellula arida</name>
    <dbReference type="NCBI Taxonomy" id="1316785"/>
    <lineage>
        <taxon>Eukaryota</taxon>
        <taxon>Fungi</taxon>
        <taxon>Dikarya</taxon>
        <taxon>Ascomycota</taxon>
        <taxon>Pezizomycotina</taxon>
        <taxon>Leotiomycetes</taxon>
        <taxon>Helotiales</taxon>
        <taxon>Lachnaceae</taxon>
        <taxon>Lachnellula</taxon>
    </lineage>
</organism>
<dbReference type="AlphaFoldDB" id="A0A8T9BBA1"/>
<dbReference type="Gene3D" id="1.20.1250.20">
    <property type="entry name" value="MFS general substrate transporter like domains"/>
    <property type="match status" value="1"/>
</dbReference>
<dbReference type="FunFam" id="1.20.1250.20:FF:000082">
    <property type="entry name" value="MFS multidrug transporter, putative"/>
    <property type="match status" value="1"/>
</dbReference>
<dbReference type="PANTHER" id="PTHR23502">
    <property type="entry name" value="MAJOR FACILITATOR SUPERFAMILY"/>
    <property type="match status" value="1"/>
</dbReference>
<feature type="transmembrane region" description="Helical" evidence="7">
    <location>
        <begin position="451"/>
        <end position="475"/>
    </location>
</feature>
<evidence type="ECO:0000256" key="4">
    <source>
        <dbReference type="ARBA" id="ARBA00022989"/>
    </source>
</evidence>
<dbReference type="InterPro" id="IPR036259">
    <property type="entry name" value="MFS_trans_sf"/>
</dbReference>
<evidence type="ECO:0000256" key="7">
    <source>
        <dbReference type="SAM" id="Phobius"/>
    </source>
</evidence>
<name>A0A8T9BBA1_9HELO</name>
<comment type="caution">
    <text evidence="9">The sequence shown here is derived from an EMBL/GenBank/DDBJ whole genome shotgun (WGS) entry which is preliminary data.</text>
</comment>
<feature type="transmembrane region" description="Helical" evidence="7">
    <location>
        <begin position="268"/>
        <end position="296"/>
    </location>
</feature>
<sequence length="584" mass="64542">MASYTKSHHAQQDPESRDVESPLARELLPRCRYSSNRLQGAEIHTRLSRIVSGIDQSDAEERYKIEAADNKITSLPASDATSVASTQRRVISWERNDSENPFNWSSGRKAWVVLVGMLVVVNSTMGSSLPSNAIPFISADFHITSSYAQVLPISMYLIGYVLGPLLFGPLSETFGRKAIMTSTFLAYTIFTMACALSPNWAALLIFRLLTGVNASSPISVIGGVYADMYENPVTRGRAMAVFMSGTCVGPLVAPIISGFISPVKGWRWTFWIGLMVAGATLPALATLPETFGPILLAKRAAKLRKSTNNPNIFAPIELEKKGWKQMATVTLTRPIRMIFFEFIVLATCLYLSLAYGIFYLFFEAYPIIFRDLYGQSSGISGLMFLPIGGGSVLAVLLFLWYDGFLRNAQKQNRAWTRKEEARRLPLACVGGPLYVVSLFWLGWTARLDVPFYVPMLAGVPFGMGFVLIFMALLNYLTDAYEIFAASAMAASSCCRSLAGAVLPFAATPMFARLGVDWACSLLAFLSLGMCVIPFMFLWKGDVIREGSKFCNFLKEKKQKELEELERERRDMEGLGSDEAPGEKA</sequence>
<dbReference type="InterPro" id="IPR020846">
    <property type="entry name" value="MFS_dom"/>
</dbReference>
<evidence type="ECO:0000256" key="5">
    <source>
        <dbReference type="ARBA" id="ARBA00023136"/>
    </source>
</evidence>
<feature type="transmembrane region" description="Helical" evidence="7">
    <location>
        <begin position="110"/>
        <end position="129"/>
    </location>
</feature>
<dbReference type="SUPFAM" id="SSF103473">
    <property type="entry name" value="MFS general substrate transporter"/>
    <property type="match status" value="1"/>
</dbReference>
<feature type="domain" description="Major facilitator superfamily (MFS) profile" evidence="8">
    <location>
        <begin position="112"/>
        <end position="541"/>
    </location>
</feature>
<keyword evidence="5 7" id="KW-0472">Membrane</keyword>
<reference evidence="9 10" key="1">
    <citation type="submission" date="2018-05" db="EMBL/GenBank/DDBJ databases">
        <title>Whole genome sequencing for identification of molecular markers to develop diagnostic detection tools for the regulated plant pathogen Lachnellula willkommii.</title>
        <authorList>
            <person name="Giroux E."/>
            <person name="Bilodeau G."/>
        </authorList>
    </citation>
    <scope>NUCLEOTIDE SEQUENCE [LARGE SCALE GENOMIC DNA]</scope>
    <source>
        <strain evidence="9 10">CBS 203.66</strain>
    </source>
</reference>
<dbReference type="InterPro" id="IPR011701">
    <property type="entry name" value="MFS"/>
</dbReference>
<protein>
    <submittedName>
        <fullName evidence="9">MFS transporter prlG</fullName>
    </submittedName>
</protein>
<keyword evidence="10" id="KW-1185">Reference proteome</keyword>
<evidence type="ECO:0000256" key="6">
    <source>
        <dbReference type="SAM" id="MobiDB-lite"/>
    </source>
</evidence>
<evidence type="ECO:0000259" key="8">
    <source>
        <dbReference type="PROSITE" id="PS50850"/>
    </source>
</evidence>
<accession>A0A8T9BBA1</accession>
<feature type="transmembrane region" description="Helical" evidence="7">
    <location>
        <begin position="482"/>
        <end position="505"/>
    </location>
</feature>
<feature type="transmembrane region" description="Helical" evidence="7">
    <location>
        <begin position="424"/>
        <end position="445"/>
    </location>
</feature>
<comment type="subcellular location">
    <subcellularLocation>
        <location evidence="1">Membrane</location>
        <topology evidence="1">Multi-pass membrane protein</topology>
    </subcellularLocation>
</comment>
<dbReference type="CDD" id="cd17323">
    <property type="entry name" value="MFS_Tpo1_MDR_like"/>
    <property type="match status" value="1"/>
</dbReference>
<feature type="transmembrane region" description="Helical" evidence="7">
    <location>
        <begin position="149"/>
        <end position="167"/>
    </location>
</feature>
<gene>
    <name evidence="9" type="primary">prlG_1</name>
    <name evidence="9" type="ORF">LARI1_G004228</name>
</gene>
<feature type="compositionally biased region" description="Basic and acidic residues" evidence="6">
    <location>
        <begin position="10"/>
        <end position="20"/>
    </location>
</feature>
<dbReference type="Pfam" id="PF07690">
    <property type="entry name" value="MFS_1"/>
    <property type="match status" value="1"/>
</dbReference>
<evidence type="ECO:0000256" key="2">
    <source>
        <dbReference type="ARBA" id="ARBA00008335"/>
    </source>
</evidence>
<proteinExistence type="inferred from homology"/>
<evidence type="ECO:0000313" key="10">
    <source>
        <dbReference type="Proteomes" id="UP000469559"/>
    </source>
</evidence>
<dbReference type="PROSITE" id="PS50850">
    <property type="entry name" value="MFS"/>
    <property type="match status" value="1"/>
</dbReference>
<evidence type="ECO:0000256" key="1">
    <source>
        <dbReference type="ARBA" id="ARBA00004141"/>
    </source>
</evidence>
<feature type="transmembrane region" description="Helical" evidence="7">
    <location>
        <begin position="238"/>
        <end position="256"/>
    </location>
</feature>
<keyword evidence="4 7" id="KW-1133">Transmembrane helix</keyword>
<feature type="region of interest" description="Disordered" evidence="6">
    <location>
        <begin position="564"/>
        <end position="584"/>
    </location>
</feature>
<dbReference type="GO" id="GO:0022857">
    <property type="term" value="F:transmembrane transporter activity"/>
    <property type="evidence" value="ECO:0007669"/>
    <property type="project" value="InterPro"/>
</dbReference>